<dbReference type="WBParaSite" id="maker-uti_cns_0017905-snap-gene-0.2-mRNA-1">
    <property type="protein sequence ID" value="maker-uti_cns_0017905-snap-gene-0.2-mRNA-1"/>
    <property type="gene ID" value="maker-uti_cns_0017905-snap-gene-0.2"/>
</dbReference>
<dbReference type="AlphaFoldDB" id="A0A1I8IXD2"/>
<evidence type="ECO:0000313" key="5">
    <source>
        <dbReference type="WBParaSite" id="maker-uti_cns_0017905-snap-gene-0.2-mRNA-1"/>
    </source>
</evidence>
<evidence type="ECO:0000313" key="4">
    <source>
        <dbReference type="Proteomes" id="UP000095280"/>
    </source>
</evidence>
<reference evidence="5" key="1">
    <citation type="submission" date="2016-11" db="UniProtKB">
        <authorList>
            <consortium name="WormBaseParasite"/>
        </authorList>
    </citation>
    <scope>IDENTIFICATION</scope>
</reference>
<feature type="compositionally biased region" description="Pro residues" evidence="2">
    <location>
        <begin position="97"/>
        <end position="106"/>
    </location>
</feature>
<proteinExistence type="inferred from homology"/>
<dbReference type="InterPro" id="IPR013763">
    <property type="entry name" value="Cyclin-like_dom"/>
</dbReference>
<keyword evidence="1" id="KW-0195">Cyclin</keyword>
<dbReference type="Gene3D" id="1.10.472.10">
    <property type="entry name" value="Cyclin-like"/>
    <property type="match status" value="1"/>
</dbReference>
<feature type="region of interest" description="Disordered" evidence="2">
    <location>
        <begin position="399"/>
        <end position="514"/>
    </location>
</feature>
<evidence type="ECO:0000256" key="1">
    <source>
        <dbReference type="RuleBase" id="RU000383"/>
    </source>
</evidence>
<evidence type="ECO:0000259" key="3">
    <source>
        <dbReference type="SMART" id="SM00385"/>
    </source>
</evidence>
<dbReference type="Pfam" id="PF00134">
    <property type="entry name" value="Cyclin_N"/>
    <property type="match status" value="1"/>
</dbReference>
<protein>
    <submittedName>
        <fullName evidence="5">CYCLIN domain-containing protein</fullName>
    </submittedName>
</protein>
<feature type="compositionally biased region" description="Acidic residues" evidence="2">
    <location>
        <begin position="485"/>
        <end position="497"/>
    </location>
</feature>
<feature type="compositionally biased region" description="Polar residues" evidence="2">
    <location>
        <begin position="87"/>
        <end position="96"/>
    </location>
</feature>
<feature type="compositionally biased region" description="Low complexity" evidence="2">
    <location>
        <begin position="53"/>
        <end position="62"/>
    </location>
</feature>
<comment type="similarity">
    <text evidence="1">Belongs to the cyclin family.</text>
</comment>
<dbReference type="FunFam" id="1.10.472.10:FF:000006">
    <property type="entry name" value="Cyclin I"/>
    <property type="match status" value="1"/>
</dbReference>
<feature type="region of interest" description="Disordered" evidence="2">
    <location>
        <begin position="87"/>
        <end position="109"/>
    </location>
</feature>
<feature type="compositionally biased region" description="Low complexity" evidence="2">
    <location>
        <begin position="501"/>
        <end position="514"/>
    </location>
</feature>
<feature type="region of interest" description="Disordered" evidence="2">
    <location>
        <begin position="22"/>
        <end position="62"/>
    </location>
</feature>
<dbReference type="InterPro" id="IPR039361">
    <property type="entry name" value="Cyclin"/>
</dbReference>
<dbReference type="PANTHER" id="PTHR10177">
    <property type="entry name" value="CYCLINS"/>
    <property type="match status" value="1"/>
</dbReference>
<dbReference type="InterPro" id="IPR036915">
    <property type="entry name" value="Cyclin-like_sf"/>
</dbReference>
<dbReference type="SMART" id="SM00385">
    <property type="entry name" value="CYCLIN"/>
    <property type="match status" value="1"/>
</dbReference>
<feature type="compositionally biased region" description="Polar residues" evidence="2">
    <location>
        <begin position="403"/>
        <end position="414"/>
    </location>
</feature>
<evidence type="ECO:0000256" key="2">
    <source>
        <dbReference type="SAM" id="MobiDB-lite"/>
    </source>
</evidence>
<feature type="region of interest" description="Disordered" evidence="2">
    <location>
        <begin position="601"/>
        <end position="622"/>
    </location>
</feature>
<dbReference type="InterPro" id="IPR006671">
    <property type="entry name" value="Cyclin_N"/>
</dbReference>
<dbReference type="Proteomes" id="UP000095280">
    <property type="component" value="Unplaced"/>
</dbReference>
<sequence>VRTPSQLTQFFPNTILLFPVKQQTDKDKQSCIPGPGDRGGEGSRRKRRKSSKKFSYSGSYSASSEELANINNSNISNKVQIREQTEVHSVTQLQQVSPPPPPPPRSLLPDGLEEGIYRLLDAEMVYHPRTDCLLNNTVCGDDKVNAGLRDEAMFSLRFLHKLHNLAPECFAHAVNITDRFLARVKVKAKYMSCLATAAYLIAARMIEEPENQPSPEKLVRIARCGGSPTDLERMAAIIRVKLRPTAACDPAGIEKPQQQQEAGRLENAITPLHFLSLLAPLFNSREQFQRAVGDLETALCSVTIYSCRPALLALCVARRHLLASDAVGAAHGCSMQAVLDAAAQLMQLSQADLASCDALIARETQRVCSRRGRRSPPQRQLLTACTWSAAHSLRAKIQKLQKQRQPQKTATSDSPGCPALGTICEERPGRADEDDSDQVQVDTGVGGGDGEADTATRDDCRLLPGPANSDWPASRSDCASRDTDGGDAMEEPVEADEAVTARSSSSPRPEASKASAASCLGRLLRWRDRCLRLAYRRLLLDADDAAEAAGPTGPSALLLQAENSWPEYIAGMPKSPLSATPPIGGSAYCRIKHRDIGWRPVRHRGGQLLPGGSPAGRGVRRD</sequence>
<organism evidence="4 5">
    <name type="scientific">Macrostomum lignano</name>
    <dbReference type="NCBI Taxonomy" id="282301"/>
    <lineage>
        <taxon>Eukaryota</taxon>
        <taxon>Metazoa</taxon>
        <taxon>Spiralia</taxon>
        <taxon>Lophotrochozoa</taxon>
        <taxon>Platyhelminthes</taxon>
        <taxon>Rhabditophora</taxon>
        <taxon>Macrostomorpha</taxon>
        <taxon>Macrostomida</taxon>
        <taxon>Macrostomidae</taxon>
        <taxon>Macrostomum</taxon>
    </lineage>
</organism>
<accession>A0A1I8IXD2</accession>
<feature type="domain" description="Cyclin-like" evidence="3">
    <location>
        <begin position="154"/>
        <end position="240"/>
    </location>
</feature>
<keyword evidence="4" id="KW-1185">Reference proteome</keyword>
<dbReference type="SUPFAM" id="SSF47954">
    <property type="entry name" value="Cyclin-like"/>
    <property type="match status" value="1"/>
</dbReference>
<name>A0A1I8IXD2_9PLAT</name>